<dbReference type="InterPro" id="IPR004402">
    <property type="entry name" value="DeoD-type"/>
</dbReference>
<feature type="domain" description="Nucleoside phosphorylase" evidence="6">
    <location>
        <begin position="15"/>
        <end position="222"/>
    </location>
</feature>
<reference evidence="7 8" key="1">
    <citation type="submission" date="2017-11" db="EMBL/GenBank/DDBJ databases">
        <title>Genome sequence of Entomoplasma freundtii BARC 318 (ATCC 51999).</title>
        <authorList>
            <person name="Lo W.-S."/>
            <person name="Gasparich G.E."/>
            <person name="Kuo C.-H."/>
        </authorList>
    </citation>
    <scope>NUCLEOTIDE SEQUENCE [LARGE SCALE GENOMIC DNA]</scope>
    <source>
        <strain evidence="7 8">BARC 318</strain>
    </source>
</reference>
<dbReference type="NCBIfam" id="NF004489">
    <property type="entry name" value="PRK05819.1"/>
    <property type="match status" value="1"/>
</dbReference>
<evidence type="ECO:0000256" key="2">
    <source>
        <dbReference type="ARBA" id="ARBA00021980"/>
    </source>
</evidence>
<dbReference type="OrthoDB" id="9782889at2"/>
<evidence type="ECO:0000256" key="4">
    <source>
        <dbReference type="ARBA" id="ARBA00022679"/>
    </source>
</evidence>
<dbReference type="Gene3D" id="3.40.50.1580">
    <property type="entry name" value="Nucleoside phosphorylase domain"/>
    <property type="match status" value="1"/>
</dbReference>
<sequence length="239" mass="26386">MTIHISAKPGEIADFVLMPGDPIRAKVMADKFLQNPVLVNTTRGMAMYTGTYKGVPVTIAASGMGNGSMGIYSYELFQDYGVQNIIRVGTAGAYNPNYKNYAIFNSRDSFGESAYPKIVLGEDKEIIEATPKLFEAIEVTARDLNIPTITGRAHSSDVFYRGDDQMALAKTKGLDVVEMETYSLFTNAQKLHRNAAGLFTISDNLVTGEKTTPEERQNKFDEMFRLALETGVRLNQAKK</sequence>
<name>A0A2K8NRL8_9MOLU</name>
<protein>
    <recommendedName>
        <fullName evidence="2">Uridine phosphorylase</fullName>
        <ecNumber evidence="1">2.4.2.3</ecNumber>
    </recommendedName>
</protein>
<dbReference type="InterPro" id="IPR035994">
    <property type="entry name" value="Nucleoside_phosphorylase_sf"/>
</dbReference>
<accession>A0A2K8NRL8</accession>
<proteinExistence type="predicted"/>
<dbReference type="EMBL" id="CP024962">
    <property type="protein sequence ID" value="ATZ16502.1"/>
    <property type="molecule type" value="Genomic_DNA"/>
</dbReference>
<keyword evidence="4" id="KW-0808">Transferase</keyword>
<dbReference type="EC" id="2.4.2.3" evidence="1"/>
<evidence type="ECO:0000313" key="7">
    <source>
        <dbReference type="EMBL" id="ATZ16502.1"/>
    </source>
</evidence>
<dbReference type="GO" id="GO:0004731">
    <property type="term" value="F:purine-nucleoside phosphorylase activity"/>
    <property type="evidence" value="ECO:0007669"/>
    <property type="project" value="InterPro"/>
</dbReference>
<keyword evidence="3" id="KW-0328">Glycosyltransferase</keyword>
<dbReference type="GO" id="GO:0005829">
    <property type="term" value="C:cytosol"/>
    <property type="evidence" value="ECO:0007669"/>
    <property type="project" value="TreeGrafter"/>
</dbReference>
<dbReference type="GO" id="GO:0006152">
    <property type="term" value="P:purine nucleoside catabolic process"/>
    <property type="evidence" value="ECO:0007669"/>
    <property type="project" value="TreeGrafter"/>
</dbReference>
<dbReference type="Proteomes" id="UP000232222">
    <property type="component" value="Chromosome"/>
</dbReference>
<dbReference type="RefSeq" id="WP_100609515.1">
    <property type="nucleotide sequence ID" value="NZ_CP024962.1"/>
</dbReference>
<dbReference type="PANTHER" id="PTHR43691">
    <property type="entry name" value="URIDINE PHOSPHORYLASE"/>
    <property type="match status" value="1"/>
</dbReference>
<dbReference type="InterPro" id="IPR000845">
    <property type="entry name" value="Nucleoside_phosphorylase_d"/>
</dbReference>
<evidence type="ECO:0000256" key="5">
    <source>
        <dbReference type="ARBA" id="ARBA00048447"/>
    </source>
</evidence>
<dbReference type="KEGG" id="efr:EFREU_v1c04770"/>
<dbReference type="AlphaFoldDB" id="A0A2K8NRL8"/>
<dbReference type="Pfam" id="PF01048">
    <property type="entry name" value="PNP_UDP_1"/>
    <property type="match status" value="1"/>
</dbReference>
<organism evidence="7 8">
    <name type="scientific">Entomoplasma freundtii</name>
    <dbReference type="NCBI Taxonomy" id="74700"/>
    <lineage>
        <taxon>Bacteria</taxon>
        <taxon>Bacillati</taxon>
        <taxon>Mycoplasmatota</taxon>
        <taxon>Mollicutes</taxon>
        <taxon>Entomoplasmatales</taxon>
        <taxon>Entomoplasmataceae</taxon>
        <taxon>Entomoplasma</taxon>
    </lineage>
</organism>
<keyword evidence="8" id="KW-1185">Reference proteome</keyword>
<evidence type="ECO:0000256" key="1">
    <source>
        <dbReference type="ARBA" id="ARBA00011888"/>
    </source>
</evidence>
<evidence type="ECO:0000256" key="3">
    <source>
        <dbReference type="ARBA" id="ARBA00022676"/>
    </source>
</evidence>
<gene>
    <name evidence="7" type="primary">deoD</name>
    <name evidence="7" type="ORF">EFREU_v1c04770</name>
</gene>
<dbReference type="GO" id="GO:0004850">
    <property type="term" value="F:uridine phosphorylase activity"/>
    <property type="evidence" value="ECO:0007669"/>
    <property type="project" value="UniProtKB-EC"/>
</dbReference>
<evidence type="ECO:0000259" key="6">
    <source>
        <dbReference type="Pfam" id="PF01048"/>
    </source>
</evidence>
<comment type="catalytic activity">
    <reaction evidence="5">
        <text>uridine + phosphate = alpha-D-ribose 1-phosphate + uracil</text>
        <dbReference type="Rhea" id="RHEA:24388"/>
        <dbReference type="ChEBI" id="CHEBI:16704"/>
        <dbReference type="ChEBI" id="CHEBI:17568"/>
        <dbReference type="ChEBI" id="CHEBI:43474"/>
        <dbReference type="ChEBI" id="CHEBI:57720"/>
        <dbReference type="EC" id="2.4.2.3"/>
    </reaction>
</comment>
<dbReference type="SUPFAM" id="SSF53167">
    <property type="entry name" value="Purine and uridine phosphorylases"/>
    <property type="match status" value="1"/>
</dbReference>
<dbReference type="CDD" id="cd09006">
    <property type="entry name" value="PNP_EcPNPI-like"/>
    <property type="match status" value="1"/>
</dbReference>
<evidence type="ECO:0000313" key="8">
    <source>
        <dbReference type="Proteomes" id="UP000232222"/>
    </source>
</evidence>
<dbReference type="PANTHER" id="PTHR43691:SF11">
    <property type="entry name" value="FI09636P-RELATED"/>
    <property type="match status" value="1"/>
</dbReference>